<evidence type="ECO:0000256" key="10">
    <source>
        <dbReference type="ARBA" id="ARBA00022679"/>
    </source>
</evidence>
<dbReference type="UniPathway" id="UPA00557">
    <property type="reaction ID" value="UER00614"/>
</dbReference>
<keyword evidence="15 19" id="KW-0472">Membrane</keyword>
<evidence type="ECO:0000256" key="14">
    <source>
        <dbReference type="ARBA" id="ARBA00023098"/>
    </source>
</evidence>
<keyword evidence="11 18" id="KW-0812">Transmembrane</keyword>
<dbReference type="GO" id="GO:0016024">
    <property type="term" value="P:CDP-diacylglycerol biosynthetic process"/>
    <property type="evidence" value="ECO:0007669"/>
    <property type="project" value="UniProtKB-UniPathway"/>
</dbReference>
<keyword evidence="17" id="KW-1208">Phospholipid metabolism</keyword>
<keyword evidence="21" id="KW-1185">Reference proteome</keyword>
<feature type="transmembrane region" description="Helical" evidence="19">
    <location>
        <begin position="47"/>
        <end position="65"/>
    </location>
</feature>
<proteinExistence type="inferred from homology"/>
<evidence type="ECO:0000256" key="16">
    <source>
        <dbReference type="ARBA" id="ARBA00023209"/>
    </source>
</evidence>
<evidence type="ECO:0000256" key="18">
    <source>
        <dbReference type="RuleBase" id="RU003938"/>
    </source>
</evidence>
<dbReference type="PANTHER" id="PTHR46382:SF1">
    <property type="entry name" value="PHOSPHATIDATE CYTIDYLYLTRANSFERASE"/>
    <property type="match status" value="1"/>
</dbReference>
<evidence type="ECO:0000256" key="5">
    <source>
        <dbReference type="ARBA" id="ARBA00010185"/>
    </source>
</evidence>
<evidence type="ECO:0000256" key="1">
    <source>
        <dbReference type="ARBA" id="ARBA00001698"/>
    </source>
</evidence>
<dbReference type="OrthoDB" id="9799199at2"/>
<organism evidence="20 21">
    <name type="scientific">Enhygromyxa salina</name>
    <dbReference type="NCBI Taxonomy" id="215803"/>
    <lineage>
        <taxon>Bacteria</taxon>
        <taxon>Pseudomonadati</taxon>
        <taxon>Myxococcota</taxon>
        <taxon>Polyangia</taxon>
        <taxon>Nannocystales</taxon>
        <taxon>Nannocystaceae</taxon>
        <taxon>Enhygromyxa</taxon>
    </lineage>
</organism>
<dbReference type="PROSITE" id="PS01315">
    <property type="entry name" value="CDS"/>
    <property type="match status" value="1"/>
</dbReference>
<reference evidence="20 21" key="1">
    <citation type="submission" date="2018-03" db="EMBL/GenBank/DDBJ databases">
        <title>Draft Genome Sequences of the Obligatory Marine Myxobacteria Enhygromyxa salina SWB005.</title>
        <authorList>
            <person name="Poehlein A."/>
            <person name="Moghaddam J.A."/>
            <person name="Harms H."/>
            <person name="Alanjari M."/>
            <person name="Koenig G.M."/>
            <person name="Daniel R."/>
            <person name="Schaeberle T.F."/>
        </authorList>
    </citation>
    <scope>NUCLEOTIDE SEQUENCE [LARGE SCALE GENOMIC DNA]</scope>
    <source>
        <strain evidence="20 21">SWB005</strain>
    </source>
</reference>
<feature type="transmembrane region" description="Helical" evidence="19">
    <location>
        <begin position="225"/>
        <end position="246"/>
    </location>
</feature>
<evidence type="ECO:0000256" key="8">
    <source>
        <dbReference type="ARBA" id="ARBA00022475"/>
    </source>
</evidence>
<feature type="transmembrane region" description="Helical" evidence="19">
    <location>
        <begin position="22"/>
        <end position="41"/>
    </location>
</feature>
<dbReference type="InterPro" id="IPR000374">
    <property type="entry name" value="PC_trans"/>
</dbReference>
<evidence type="ECO:0000256" key="19">
    <source>
        <dbReference type="SAM" id="Phobius"/>
    </source>
</evidence>
<evidence type="ECO:0000256" key="3">
    <source>
        <dbReference type="ARBA" id="ARBA00005119"/>
    </source>
</evidence>
<dbReference type="Pfam" id="PF01148">
    <property type="entry name" value="CTP_transf_1"/>
    <property type="match status" value="1"/>
</dbReference>
<accession>A0A2S9XGA3</accession>
<evidence type="ECO:0000256" key="7">
    <source>
        <dbReference type="ARBA" id="ARBA00019373"/>
    </source>
</evidence>
<keyword evidence="9" id="KW-0444">Lipid biosynthesis</keyword>
<dbReference type="AlphaFoldDB" id="A0A2S9XGA3"/>
<keyword evidence="12 18" id="KW-0548">Nucleotidyltransferase</keyword>
<comment type="pathway">
    <text evidence="3 18">Phospholipid metabolism; CDP-diacylglycerol biosynthesis; CDP-diacylglycerol from sn-glycerol 3-phosphate: step 3/3.</text>
</comment>
<evidence type="ECO:0000256" key="11">
    <source>
        <dbReference type="ARBA" id="ARBA00022692"/>
    </source>
</evidence>
<comment type="pathway">
    <text evidence="4">Lipid metabolism.</text>
</comment>
<comment type="caution">
    <text evidence="20">The sequence shown here is derived from an EMBL/GenBank/DDBJ whole genome shotgun (WGS) entry which is preliminary data.</text>
</comment>
<gene>
    <name evidence="20" type="primary">cdsA</name>
    <name evidence="20" type="ORF">ENSA5_52360</name>
</gene>
<feature type="transmembrane region" description="Helical" evidence="19">
    <location>
        <begin position="199"/>
        <end position="219"/>
    </location>
</feature>
<dbReference type="Proteomes" id="UP000237968">
    <property type="component" value="Unassembled WGS sequence"/>
</dbReference>
<dbReference type="EMBL" id="PVNK01000229">
    <property type="protein sequence ID" value="PRP91893.1"/>
    <property type="molecule type" value="Genomic_DNA"/>
</dbReference>
<keyword evidence="14" id="KW-0443">Lipid metabolism</keyword>
<evidence type="ECO:0000313" key="21">
    <source>
        <dbReference type="Proteomes" id="UP000237968"/>
    </source>
</evidence>
<comment type="catalytic activity">
    <reaction evidence="1 18">
        <text>a 1,2-diacyl-sn-glycero-3-phosphate + CTP + H(+) = a CDP-1,2-diacyl-sn-glycerol + diphosphate</text>
        <dbReference type="Rhea" id="RHEA:16229"/>
        <dbReference type="ChEBI" id="CHEBI:15378"/>
        <dbReference type="ChEBI" id="CHEBI:33019"/>
        <dbReference type="ChEBI" id="CHEBI:37563"/>
        <dbReference type="ChEBI" id="CHEBI:58332"/>
        <dbReference type="ChEBI" id="CHEBI:58608"/>
        <dbReference type="EC" id="2.7.7.41"/>
    </reaction>
</comment>
<dbReference type="PANTHER" id="PTHR46382">
    <property type="entry name" value="PHOSPHATIDATE CYTIDYLYLTRANSFERASE"/>
    <property type="match status" value="1"/>
</dbReference>
<evidence type="ECO:0000313" key="20">
    <source>
        <dbReference type="EMBL" id="PRP91893.1"/>
    </source>
</evidence>
<evidence type="ECO:0000256" key="6">
    <source>
        <dbReference type="ARBA" id="ARBA00012487"/>
    </source>
</evidence>
<feature type="transmembrane region" description="Helical" evidence="19">
    <location>
        <begin position="102"/>
        <end position="120"/>
    </location>
</feature>
<evidence type="ECO:0000256" key="12">
    <source>
        <dbReference type="ARBA" id="ARBA00022695"/>
    </source>
</evidence>
<name>A0A2S9XGA3_9BACT</name>
<evidence type="ECO:0000256" key="13">
    <source>
        <dbReference type="ARBA" id="ARBA00022989"/>
    </source>
</evidence>
<feature type="transmembrane region" description="Helical" evidence="19">
    <location>
        <begin position="158"/>
        <end position="178"/>
    </location>
</feature>
<evidence type="ECO:0000256" key="9">
    <source>
        <dbReference type="ARBA" id="ARBA00022516"/>
    </source>
</evidence>
<feature type="transmembrane region" description="Helical" evidence="19">
    <location>
        <begin position="77"/>
        <end position="96"/>
    </location>
</feature>
<evidence type="ECO:0000256" key="4">
    <source>
        <dbReference type="ARBA" id="ARBA00005189"/>
    </source>
</evidence>
<evidence type="ECO:0000256" key="2">
    <source>
        <dbReference type="ARBA" id="ARBA00004651"/>
    </source>
</evidence>
<keyword evidence="13 19" id="KW-1133">Transmembrane helix</keyword>
<feature type="transmembrane region" description="Helical" evidence="19">
    <location>
        <begin position="132"/>
        <end position="152"/>
    </location>
</feature>
<comment type="similarity">
    <text evidence="5 18">Belongs to the CDS family.</text>
</comment>
<comment type="subcellular location">
    <subcellularLocation>
        <location evidence="2">Cell membrane</location>
        <topology evidence="2">Multi-pass membrane protein</topology>
    </subcellularLocation>
</comment>
<evidence type="ECO:0000256" key="17">
    <source>
        <dbReference type="ARBA" id="ARBA00023264"/>
    </source>
</evidence>
<keyword evidence="16" id="KW-0594">Phospholipid biosynthesis</keyword>
<protein>
    <recommendedName>
        <fullName evidence="7 18">Phosphatidate cytidylyltransferase</fullName>
        <ecNumber evidence="6 18">2.7.7.41</ecNumber>
    </recommendedName>
</protein>
<keyword evidence="10 18" id="KW-0808">Transferase</keyword>
<sequence>MGRRDEAAAEPVASTAKQPSNFVQRLLTAVVLVPLLVVSIFVDPSSWSILAVAILAVFFAGDEFLRMGIVREGDRAIGLRGAFAVAGAAIMASNTIWGTRVAMAPAMFAAVVLVSLAVLLRKKFLPDAGRHFAIGLAGLAYVPMLACVWPVLKHEHGPEWLCMALTVAFLSDTGAYFAGRAFGKHKLYEAVSPKKTVEGSAGGVIAGVASMVGAGHYWLTPEVPLVHAIVLGLLGSALGQVGDLIASMLKRTFGVKDSGNILPGHGGLLDRVDGLLFVAPLLYYYAAVFLP</sequence>
<evidence type="ECO:0000256" key="15">
    <source>
        <dbReference type="ARBA" id="ARBA00023136"/>
    </source>
</evidence>
<keyword evidence="8" id="KW-1003">Cell membrane</keyword>
<dbReference type="EC" id="2.7.7.41" evidence="6 18"/>
<dbReference type="GO" id="GO:0004605">
    <property type="term" value="F:phosphatidate cytidylyltransferase activity"/>
    <property type="evidence" value="ECO:0007669"/>
    <property type="project" value="UniProtKB-EC"/>
</dbReference>
<dbReference type="GO" id="GO:0005886">
    <property type="term" value="C:plasma membrane"/>
    <property type="evidence" value="ECO:0007669"/>
    <property type="project" value="UniProtKB-SubCell"/>
</dbReference>
<dbReference type="RefSeq" id="WP_106394463.1">
    <property type="nucleotide sequence ID" value="NZ_PVNK01000229.1"/>
</dbReference>